<name>A0A1H5RXT7_9RHOO</name>
<dbReference type="Gene3D" id="3.40.50.12820">
    <property type="match status" value="1"/>
</dbReference>
<dbReference type="Gene3D" id="2.30.38.10">
    <property type="entry name" value="Luciferase, Domain 3"/>
    <property type="match status" value="1"/>
</dbReference>
<accession>A0A1H5RXT7</accession>
<dbReference type="GO" id="GO:0018858">
    <property type="term" value="F:benzoate-CoA ligase activity"/>
    <property type="evidence" value="ECO:0007669"/>
    <property type="project" value="UniProtKB-EC"/>
</dbReference>
<dbReference type="CDD" id="cd05959">
    <property type="entry name" value="BCL_4HBCL"/>
    <property type="match status" value="1"/>
</dbReference>
<dbReference type="EMBL" id="CP018839">
    <property type="protein sequence ID" value="APR03966.1"/>
    <property type="molecule type" value="Genomic_DNA"/>
</dbReference>
<dbReference type="RefSeq" id="WP_075147515.1">
    <property type="nucleotide sequence ID" value="NZ_CP018839.1"/>
</dbReference>
<dbReference type="Gene3D" id="3.30.300.30">
    <property type="match status" value="1"/>
</dbReference>
<dbReference type="PANTHER" id="PTHR43352:SF1">
    <property type="entry name" value="ANTHRANILATE--COA LIGASE"/>
    <property type="match status" value="1"/>
</dbReference>
<dbReference type="Pfam" id="PF13193">
    <property type="entry name" value="AMP-binding_C"/>
    <property type="match status" value="1"/>
</dbReference>
<dbReference type="STRING" id="96773.Tchl_1107"/>
<dbReference type="SUPFAM" id="SSF56801">
    <property type="entry name" value="Acetyl-CoA synthetase-like"/>
    <property type="match status" value="1"/>
</dbReference>
<dbReference type="EC" id="6.2.1.25" evidence="2"/>
<dbReference type="AlphaFoldDB" id="A0A1H5RXT7"/>
<sequence>MPTLSAADHTTNPPEIKIPRHYNAADDLVGRNLVAGRGAKIAYIDDAGRYSYDELARRVNRCGSALGDVLGLRQEERVLMCVHDTIDFPTAFLGAIRAGIVPIAVNTLLTASDYEYMLTDSRARVAIVSEPLMPVFAPLLGKVPTLERIIVADAAELAPDTLAGLLEHGREDFPAAPTLADDACFWLYSSGSTGAPKGTVHIHSSLIHTAELYARSILGIREDDVVFSAAKLFFAYGLGNGLTFPLAAGATAVLMGERPTPAAVFERLRRHRPTIFYGVPTLYASMLASPDCPARGELNLRACTSAGEALPEEIGRRWTERYGLDILDGIGSTEMLHIFLSNRPGQVRYGTSGKPVPGYRVRLIDDAGNEITVPGEPGELQISGPTSAVYYWNNREKSRSTFLGEWTRSGDKYLLDGDGYYVYAGRSDDMLKVSGIYVSPIEVESALIGHEAVLEAAVVGCEDEDHLIKPKAFIVLKPGLEADDALREALKNHVKSVLAPYKYPRWMEFVEDLPKTATGKIQRFKLRGVAPR</sequence>
<dbReference type="Pfam" id="PF00501">
    <property type="entry name" value="AMP-binding"/>
    <property type="match status" value="1"/>
</dbReference>
<keyword evidence="3" id="KW-1185">Reference proteome</keyword>
<dbReference type="InterPro" id="IPR011957">
    <property type="entry name" value="Benz_CoA_lig"/>
</dbReference>
<evidence type="ECO:0000256" key="1">
    <source>
        <dbReference type="ARBA" id="ARBA00022598"/>
    </source>
</evidence>
<dbReference type="KEGG" id="tcl:Tchl_1107"/>
<evidence type="ECO:0000313" key="3">
    <source>
        <dbReference type="Proteomes" id="UP000185739"/>
    </source>
</evidence>
<dbReference type="InterPro" id="IPR000873">
    <property type="entry name" value="AMP-dep_synth/lig_dom"/>
</dbReference>
<proteinExistence type="predicted"/>
<dbReference type="NCBIfam" id="TIGR02262">
    <property type="entry name" value="benz_CoA_lig"/>
    <property type="match status" value="1"/>
</dbReference>
<dbReference type="GO" id="GO:0005524">
    <property type="term" value="F:ATP binding"/>
    <property type="evidence" value="ECO:0007669"/>
    <property type="project" value="InterPro"/>
</dbReference>
<organism evidence="2 3">
    <name type="scientific">Thauera chlorobenzoica</name>
    <dbReference type="NCBI Taxonomy" id="96773"/>
    <lineage>
        <taxon>Bacteria</taxon>
        <taxon>Pseudomonadati</taxon>
        <taxon>Pseudomonadota</taxon>
        <taxon>Betaproteobacteria</taxon>
        <taxon>Rhodocyclales</taxon>
        <taxon>Zoogloeaceae</taxon>
        <taxon>Thauera</taxon>
    </lineage>
</organism>
<gene>
    <name evidence="2" type="ORF">Tchl_1107</name>
</gene>
<protein>
    <submittedName>
        <fullName evidence="2">Benzoate-CoA ligase</fullName>
        <ecNumber evidence="2">6.2.1.25</ecNumber>
    </submittedName>
</protein>
<dbReference type="OrthoDB" id="9766486at2"/>
<dbReference type="PANTHER" id="PTHR43352">
    <property type="entry name" value="ACETYL-COA SYNTHETASE"/>
    <property type="match status" value="1"/>
</dbReference>
<dbReference type="Proteomes" id="UP000185739">
    <property type="component" value="Chromosome"/>
</dbReference>
<keyword evidence="1 2" id="KW-0436">Ligase</keyword>
<reference evidence="2 3" key="1">
    <citation type="submission" date="2016-12" db="EMBL/GenBank/DDBJ databases">
        <title>Complete genome sequence of Thauera chlorobenzoica, a Betaproteobacterium degrading haloaromatics anaerobically to CO2 and halides.</title>
        <authorList>
            <person name="Goris T."/>
            <person name="Mergelsberg M."/>
            <person name="Boll M."/>
        </authorList>
    </citation>
    <scope>NUCLEOTIDE SEQUENCE [LARGE SCALE GENOMIC DNA]</scope>
    <source>
        <strain evidence="2 3">3CB1</strain>
    </source>
</reference>
<dbReference type="InterPro" id="IPR025110">
    <property type="entry name" value="AMP-bd_C"/>
</dbReference>
<dbReference type="Gene3D" id="3.40.50.980">
    <property type="match status" value="1"/>
</dbReference>
<dbReference type="InterPro" id="IPR045851">
    <property type="entry name" value="AMP-bd_C_sf"/>
</dbReference>
<dbReference type="GO" id="GO:0044550">
    <property type="term" value="P:secondary metabolite biosynthetic process"/>
    <property type="evidence" value="ECO:0007669"/>
    <property type="project" value="TreeGrafter"/>
</dbReference>
<evidence type="ECO:0000313" key="2">
    <source>
        <dbReference type="EMBL" id="APR03966.1"/>
    </source>
</evidence>